<accession>Q5JE91</accession>
<dbReference type="NCBIfam" id="TIGR00706">
    <property type="entry name" value="SppA_dom"/>
    <property type="match status" value="1"/>
</dbReference>
<dbReference type="InterPro" id="IPR002142">
    <property type="entry name" value="Peptidase_S49"/>
</dbReference>
<evidence type="ECO:0000256" key="3">
    <source>
        <dbReference type="ARBA" id="ARBA00022801"/>
    </source>
</evidence>
<evidence type="ECO:0000259" key="6">
    <source>
        <dbReference type="Pfam" id="PF01343"/>
    </source>
</evidence>
<dbReference type="Gene3D" id="6.20.330.10">
    <property type="match status" value="1"/>
</dbReference>
<evidence type="ECO:0000256" key="1">
    <source>
        <dbReference type="ARBA" id="ARBA00008683"/>
    </source>
</evidence>
<dbReference type="Pfam" id="PF01343">
    <property type="entry name" value="Peptidase_S49"/>
    <property type="match status" value="1"/>
</dbReference>
<dbReference type="GO" id="GO:0006508">
    <property type="term" value="P:proteolysis"/>
    <property type="evidence" value="ECO:0007669"/>
    <property type="project" value="UniProtKB-KW"/>
</dbReference>
<feature type="domain" description="Peptidase S49" evidence="6">
    <location>
        <begin position="147"/>
        <end position="295"/>
    </location>
</feature>
<dbReference type="HOGENOM" id="CLU_046540_0_1_2"/>
<dbReference type="PhylomeDB" id="Q5JE91"/>
<evidence type="ECO:0000256" key="4">
    <source>
        <dbReference type="ARBA" id="ARBA00022825"/>
    </source>
</evidence>
<evidence type="ECO:0000256" key="2">
    <source>
        <dbReference type="ARBA" id="ARBA00022670"/>
    </source>
</evidence>
<dbReference type="AlphaFoldDB" id="Q5JE91"/>
<comment type="similarity">
    <text evidence="1">Belongs to the peptidase S49 family.</text>
</comment>
<evidence type="ECO:0000313" key="7">
    <source>
        <dbReference type="EMBL" id="BAD85353.1"/>
    </source>
</evidence>
<keyword evidence="4" id="KW-0720">Serine protease</keyword>
<dbReference type="EnsemblBacteria" id="BAD85353">
    <property type="protein sequence ID" value="BAD85353"/>
    <property type="gene ID" value="TK1164"/>
</dbReference>
<evidence type="ECO:0000256" key="5">
    <source>
        <dbReference type="SAM" id="Phobius"/>
    </source>
</evidence>
<reference evidence="7 8" key="1">
    <citation type="journal article" date="2005" name="Genome Res.">
        <title>Complete genome sequence of the hyperthermophilic archaeon Thermococcus kodakaraensis KOD1 and comparison with Pyrococcus genomes.</title>
        <authorList>
            <person name="Fukui T."/>
            <person name="Atomi H."/>
            <person name="Kanai T."/>
            <person name="Matsumi R."/>
            <person name="Fujiwara S."/>
            <person name="Imanaka T."/>
        </authorList>
    </citation>
    <scope>NUCLEOTIDE SEQUENCE [LARGE SCALE GENOMIC DNA]</scope>
    <source>
        <strain evidence="8">ATCC BAA-918 / JCM 12380 / KOD1</strain>
    </source>
</reference>
<dbReference type="MEROPS" id="S49.006"/>
<dbReference type="KEGG" id="tko:TK1164"/>
<dbReference type="CDD" id="cd07023">
    <property type="entry name" value="S49_Sppa_N_C"/>
    <property type="match status" value="1"/>
</dbReference>
<dbReference type="InterPro" id="IPR004635">
    <property type="entry name" value="Pept_S49_SppA"/>
</dbReference>
<dbReference type="STRING" id="69014.TK1164"/>
<keyword evidence="3" id="KW-0378">Hydrolase</keyword>
<dbReference type="GeneID" id="78447679"/>
<dbReference type="GO" id="GO:0008236">
    <property type="term" value="F:serine-type peptidase activity"/>
    <property type="evidence" value="ECO:0007669"/>
    <property type="project" value="UniProtKB-KW"/>
</dbReference>
<protein>
    <submittedName>
        <fullName evidence="7">Predicted endopeptidase IV, S49 family</fullName>
    </submittedName>
</protein>
<dbReference type="InParanoid" id="Q5JE91"/>
<dbReference type="InterPro" id="IPR029045">
    <property type="entry name" value="ClpP/crotonase-like_dom_sf"/>
</dbReference>
<dbReference type="InterPro" id="IPR047272">
    <property type="entry name" value="S49_SppA_C"/>
</dbReference>
<sequence>MDDRIWKYVSAVLTLLLALSIVSVAVLYYQVNPPAVPANQTGFVIETPSNFTLVCEGSVNTTSTEVAELRDQIAFLQRLVSSNQGGTTIAVVPIFGIIDDYTALQVIPLLRNLAMNESVGGVLLWIESPGGVVGPVINIHSEIKKLSLVKPVVAYSGDIIASGGYYIAVGAQKIVASPLAEVGSIGVIYVHYDLEKNYEMNGIKVNVFKTGKHKDMGAEWRDLTPEEREKITEMVNTYFQAFISAVSEGRNMTIDEVKNFSTGETWFAENVTGALVDELGGMDTAIDVLEKLMNVSGAKVVVYKDLETPEEFGVYGSTALYIDPRYLTPLIGGG</sequence>
<dbReference type="SUPFAM" id="SSF52096">
    <property type="entry name" value="ClpP/crotonase"/>
    <property type="match status" value="1"/>
</dbReference>
<keyword evidence="5" id="KW-0812">Transmembrane</keyword>
<proteinExistence type="inferred from homology"/>
<dbReference type="SABIO-RK" id="Q5JE91"/>
<dbReference type="PANTHER" id="PTHR42987:SF4">
    <property type="entry name" value="PROTEASE SOHB-RELATED"/>
    <property type="match status" value="1"/>
</dbReference>
<dbReference type="eggNOG" id="arCOG01311">
    <property type="taxonomic scope" value="Archaea"/>
</dbReference>
<keyword evidence="8" id="KW-1185">Reference proteome</keyword>
<dbReference type="PATRIC" id="fig|69014.16.peg.1139"/>
<organism evidence="7 8">
    <name type="scientific">Thermococcus kodakarensis (strain ATCC BAA-918 / JCM 12380 / KOD1)</name>
    <name type="common">Pyrococcus kodakaraensis (strain KOD1)</name>
    <dbReference type="NCBI Taxonomy" id="69014"/>
    <lineage>
        <taxon>Archaea</taxon>
        <taxon>Methanobacteriati</taxon>
        <taxon>Methanobacteriota</taxon>
        <taxon>Thermococci</taxon>
        <taxon>Thermococcales</taxon>
        <taxon>Thermococcaceae</taxon>
        <taxon>Thermococcus</taxon>
    </lineage>
</organism>
<dbReference type="PANTHER" id="PTHR42987">
    <property type="entry name" value="PEPTIDASE S49"/>
    <property type="match status" value="1"/>
</dbReference>
<evidence type="ECO:0000313" key="8">
    <source>
        <dbReference type="Proteomes" id="UP000000536"/>
    </source>
</evidence>
<keyword evidence="5" id="KW-0472">Membrane</keyword>
<keyword evidence="5" id="KW-1133">Transmembrane helix</keyword>
<gene>
    <name evidence="7" type="ordered locus">TK1164</name>
</gene>
<keyword evidence="2" id="KW-0645">Protease</keyword>
<dbReference type="RefSeq" id="WP_011250115.1">
    <property type="nucleotide sequence ID" value="NC_006624.1"/>
</dbReference>
<dbReference type="Gene3D" id="3.90.226.10">
    <property type="entry name" value="2-enoyl-CoA Hydratase, Chain A, domain 1"/>
    <property type="match status" value="1"/>
</dbReference>
<name>Q5JE91_THEKO</name>
<dbReference type="EMBL" id="AP006878">
    <property type="protein sequence ID" value="BAD85353.1"/>
    <property type="molecule type" value="Genomic_DNA"/>
</dbReference>
<dbReference type="Proteomes" id="UP000000536">
    <property type="component" value="Chromosome"/>
</dbReference>
<feature type="transmembrane region" description="Helical" evidence="5">
    <location>
        <begin position="12"/>
        <end position="31"/>
    </location>
</feature>
<dbReference type="OrthoDB" id="31107at2157"/>